<dbReference type="GO" id="GO:0005694">
    <property type="term" value="C:chromosome"/>
    <property type="evidence" value="ECO:0007669"/>
    <property type="project" value="UniProtKB-SubCell"/>
</dbReference>
<dbReference type="GO" id="GO:0003690">
    <property type="term" value="F:double-stranded DNA binding"/>
    <property type="evidence" value="ECO:0007669"/>
    <property type="project" value="TreeGrafter"/>
</dbReference>
<evidence type="ECO:0000313" key="5">
    <source>
        <dbReference type="EnsemblPlants" id="AUR62017539-RA:cds"/>
    </source>
</evidence>
<dbReference type="InterPro" id="IPR051357">
    <property type="entry name" value="H3K9_HMTase_SUVAR3-9"/>
</dbReference>
<reference evidence="5" key="2">
    <citation type="submission" date="2021-03" db="UniProtKB">
        <authorList>
            <consortium name="EnsemblPlants"/>
        </authorList>
    </citation>
    <scope>IDENTIFICATION</scope>
</reference>
<protein>
    <recommendedName>
        <fullName evidence="4">YDG domain-containing protein</fullName>
    </recommendedName>
</protein>
<dbReference type="OrthoDB" id="5792673at2759"/>
<gene>
    <name evidence="5" type="primary">LOC110701843</name>
</gene>
<dbReference type="GeneID" id="110701843"/>
<dbReference type="AlphaFoldDB" id="A0A803LRG0"/>
<accession>A0A803LRG0</accession>
<reference evidence="5" key="1">
    <citation type="journal article" date="2017" name="Nature">
        <title>The genome of Chenopodium quinoa.</title>
        <authorList>
            <person name="Jarvis D.E."/>
            <person name="Ho Y.S."/>
            <person name="Lightfoot D.J."/>
            <person name="Schmoeckel S.M."/>
            <person name="Li B."/>
            <person name="Borm T.J.A."/>
            <person name="Ohyanagi H."/>
            <person name="Mineta K."/>
            <person name="Michell C.T."/>
            <person name="Saber N."/>
            <person name="Kharbatia N.M."/>
            <person name="Rupper R.R."/>
            <person name="Sharp A.R."/>
            <person name="Dally N."/>
            <person name="Boughton B.A."/>
            <person name="Woo Y.H."/>
            <person name="Gao G."/>
            <person name="Schijlen E.G.W.M."/>
            <person name="Guo X."/>
            <person name="Momin A.A."/>
            <person name="Negrao S."/>
            <person name="Al-Babili S."/>
            <person name="Gehring C."/>
            <person name="Roessner U."/>
            <person name="Jung C."/>
            <person name="Murphy K."/>
            <person name="Arold S.T."/>
            <person name="Gojobori T."/>
            <person name="van der Linden C.G."/>
            <person name="van Loo E.N."/>
            <person name="Jellen E.N."/>
            <person name="Maughan P.J."/>
            <person name="Tester M."/>
        </authorList>
    </citation>
    <scope>NUCLEOTIDE SEQUENCE [LARGE SCALE GENOMIC DNA]</scope>
    <source>
        <strain evidence="5">cv. PI 614886</strain>
    </source>
</reference>
<evidence type="ECO:0000256" key="2">
    <source>
        <dbReference type="ARBA" id="ARBA00023242"/>
    </source>
</evidence>
<evidence type="ECO:0000256" key="3">
    <source>
        <dbReference type="PROSITE-ProRule" id="PRU00358"/>
    </source>
</evidence>
<dbReference type="GO" id="GO:0042054">
    <property type="term" value="F:histone methyltransferase activity"/>
    <property type="evidence" value="ECO:0007669"/>
    <property type="project" value="TreeGrafter"/>
</dbReference>
<evidence type="ECO:0000259" key="4">
    <source>
        <dbReference type="PROSITE" id="PS51015"/>
    </source>
</evidence>
<dbReference type="InterPro" id="IPR036987">
    <property type="entry name" value="SRA-YDG_sf"/>
</dbReference>
<evidence type="ECO:0000256" key="1">
    <source>
        <dbReference type="ARBA" id="ARBA00004286"/>
    </source>
</evidence>
<dbReference type="EnsemblPlants" id="AUR62017539-RA">
    <property type="protein sequence ID" value="AUR62017539-RA:cds"/>
    <property type="gene ID" value="AUR62017539"/>
</dbReference>
<dbReference type="SUPFAM" id="SSF88697">
    <property type="entry name" value="PUA domain-like"/>
    <property type="match status" value="1"/>
</dbReference>
<dbReference type="Gene3D" id="2.30.280.10">
    <property type="entry name" value="SRA-YDG"/>
    <property type="match status" value="1"/>
</dbReference>
<dbReference type="PANTHER" id="PTHR45660">
    <property type="entry name" value="HISTONE-LYSINE N-METHYLTRANSFERASE SETMAR"/>
    <property type="match status" value="1"/>
</dbReference>
<keyword evidence="2 3" id="KW-0539">Nucleus</keyword>
<evidence type="ECO:0000313" key="6">
    <source>
        <dbReference type="Proteomes" id="UP000596660"/>
    </source>
</evidence>
<dbReference type="Gramene" id="AUR62017539-RA">
    <property type="protein sequence ID" value="AUR62017539-RA:cds"/>
    <property type="gene ID" value="AUR62017539"/>
</dbReference>
<dbReference type="PROSITE" id="PS51015">
    <property type="entry name" value="YDG"/>
    <property type="match status" value="1"/>
</dbReference>
<dbReference type="InterPro" id="IPR003105">
    <property type="entry name" value="SRA_YDG"/>
</dbReference>
<dbReference type="RefSeq" id="XP_021735151.1">
    <property type="nucleotide sequence ID" value="XM_021879459.1"/>
</dbReference>
<sequence length="388" mass="44534">MGRRSRDAGYHPNITKPQKLIRRTNLKNIDIHLPLKTRRGILCSTDNIRRTPGSTNIPSEPICAAIGNIEIKPIIVKQSSRSTSNDDLLLRDSNNQKVDLKNEGFKFSICTSLYNLGNANLMKLTSNKHGMEYGLGKPLVESNEEHVNAWAERKNIDNVSNTFGPNRNMIPRDVNELVKQKGLLLKRFDYWYNWYSKTKENIPCLRSDQMAINKLKEEGYVFEKRKIIGPIPGVKIGDSFNLRVQLVIMGLHTQDTKGIDYMSTTEGKVSIATSIVTMEGYNDVFVNSDELIYTGEGSTFERNVKFPKDRRLEGGNFALSKSMMKGTFVRVIRGFKIKGEKNMKNYVYDGLYNVVHCYQERAQHGRMQWKFKLLRCSGQNYIDWKSIR</sequence>
<dbReference type="Pfam" id="PF02182">
    <property type="entry name" value="SAD_SRA"/>
    <property type="match status" value="1"/>
</dbReference>
<keyword evidence="6" id="KW-1185">Reference proteome</keyword>
<dbReference type="GO" id="GO:0005634">
    <property type="term" value="C:nucleus"/>
    <property type="evidence" value="ECO:0007669"/>
    <property type="project" value="UniProtKB-SubCell"/>
</dbReference>
<dbReference type="KEGG" id="cqi:110701843"/>
<name>A0A803LRG0_CHEQI</name>
<dbReference type="PANTHER" id="PTHR45660:SF46">
    <property type="entry name" value="HISTONE-LYSINE N-METHYLTRANSFERASE, H3 LYSINE-9 SPECIFIC SUVH6"/>
    <property type="match status" value="1"/>
</dbReference>
<organism evidence="5 6">
    <name type="scientific">Chenopodium quinoa</name>
    <name type="common">Quinoa</name>
    <dbReference type="NCBI Taxonomy" id="63459"/>
    <lineage>
        <taxon>Eukaryota</taxon>
        <taxon>Viridiplantae</taxon>
        <taxon>Streptophyta</taxon>
        <taxon>Embryophyta</taxon>
        <taxon>Tracheophyta</taxon>
        <taxon>Spermatophyta</taxon>
        <taxon>Magnoliopsida</taxon>
        <taxon>eudicotyledons</taxon>
        <taxon>Gunneridae</taxon>
        <taxon>Pentapetalae</taxon>
        <taxon>Caryophyllales</taxon>
        <taxon>Chenopodiaceae</taxon>
        <taxon>Chenopodioideae</taxon>
        <taxon>Atripliceae</taxon>
        <taxon>Chenopodium</taxon>
    </lineage>
</organism>
<dbReference type="SMART" id="SM00466">
    <property type="entry name" value="SRA"/>
    <property type="match status" value="1"/>
</dbReference>
<comment type="subcellular location">
    <subcellularLocation>
        <location evidence="1">Chromosome</location>
    </subcellularLocation>
    <subcellularLocation>
        <location evidence="3">Nucleus</location>
    </subcellularLocation>
</comment>
<feature type="domain" description="YDG" evidence="4">
    <location>
        <begin position="229"/>
        <end position="375"/>
    </location>
</feature>
<dbReference type="Proteomes" id="UP000596660">
    <property type="component" value="Unplaced"/>
</dbReference>
<proteinExistence type="predicted"/>
<dbReference type="InterPro" id="IPR015947">
    <property type="entry name" value="PUA-like_sf"/>
</dbReference>